<dbReference type="RefSeq" id="WP_009554487.1">
    <property type="nucleotide sequence ID" value="NZ_ANAG01000017.1"/>
</dbReference>
<dbReference type="GO" id="GO:0003723">
    <property type="term" value="F:RNA binding"/>
    <property type="evidence" value="ECO:0007669"/>
    <property type="project" value="UniProtKB-KW"/>
</dbReference>
<evidence type="ECO:0000256" key="5">
    <source>
        <dbReference type="ARBA" id="ARBA00023118"/>
    </source>
</evidence>
<accession>M5J7A5</accession>
<organism evidence="8 9">
    <name type="scientific">Ligilactobacillus saerimneri 30a</name>
    <dbReference type="NCBI Taxonomy" id="1227363"/>
    <lineage>
        <taxon>Bacteria</taxon>
        <taxon>Bacillati</taxon>
        <taxon>Bacillota</taxon>
        <taxon>Bacilli</taxon>
        <taxon>Lactobacillales</taxon>
        <taxon>Lactobacillaceae</taxon>
        <taxon>Ligilactobacillus</taxon>
    </lineage>
</organism>
<dbReference type="InterPro" id="IPR005537">
    <property type="entry name" value="RAMP_III_fam"/>
</dbReference>
<dbReference type="Proteomes" id="UP000011912">
    <property type="component" value="Unassembled WGS sequence"/>
</dbReference>
<evidence type="ECO:0000259" key="7">
    <source>
        <dbReference type="Pfam" id="PF03787"/>
    </source>
</evidence>
<protein>
    <recommendedName>
        <fullName evidence="3">CRISPR system Cms protein Csm5</fullName>
    </recommendedName>
    <alternativeName>
        <fullName evidence="6">CRISPR type III A-associated protein Csm5</fullName>
    </alternativeName>
</protein>
<dbReference type="PATRIC" id="fig|1227363.6.peg.1204"/>
<dbReference type="NCBIfam" id="TIGR01899">
    <property type="entry name" value="cas_TM1807_csm5"/>
    <property type="match status" value="1"/>
</dbReference>
<comment type="function">
    <text evidence="1">This subunit might be involved in maturation of a crRNA intermediate to its mature form.</text>
</comment>
<dbReference type="Pfam" id="PF03787">
    <property type="entry name" value="RAMPs"/>
    <property type="match status" value="1"/>
</dbReference>
<proteinExistence type="inferred from homology"/>
<keyword evidence="9" id="KW-1185">Reference proteome</keyword>
<keyword evidence="5" id="KW-0051">Antiviral defense</keyword>
<name>M5J7A5_9LACO</name>
<evidence type="ECO:0000256" key="1">
    <source>
        <dbReference type="ARBA" id="ARBA00003088"/>
    </source>
</evidence>
<dbReference type="GO" id="GO:0051607">
    <property type="term" value="P:defense response to virus"/>
    <property type="evidence" value="ECO:0007669"/>
    <property type="project" value="UniProtKB-KW"/>
</dbReference>
<reference evidence="8 9" key="1">
    <citation type="journal article" date="2013" name="Genome Announc.">
        <title>Genome Sequence of Lactobacillus saerimneri 30a (Formerly Lactobacillus sp. Strain 30a), a Reference Lactic Acid Bacterium Strain Producing Biogenic Amines.</title>
        <authorList>
            <person name="Romano A."/>
            <person name="Trip H."/>
            <person name="Campbell-Sills H."/>
            <person name="Bouchez O."/>
            <person name="Sherman D."/>
            <person name="Lolkema J.S."/>
            <person name="Lucas P.M."/>
        </authorList>
    </citation>
    <scope>NUCLEOTIDE SEQUENCE [LARGE SCALE GENOMIC DNA]</scope>
    <source>
        <strain evidence="8 9">30a</strain>
    </source>
</reference>
<evidence type="ECO:0000313" key="8">
    <source>
        <dbReference type="EMBL" id="EKW98564.1"/>
    </source>
</evidence>
<dbReference type="PANTHER" id="PTHR38007">
    <property type="entry name" value="CRISPR SYSTEM CMS PROTEIN CSM5"/>
    <property type="match status" value="1"/>
</dbReference>
<feature type="domain" description="CRISPR type III-associated protein" evidence="7">
    <location>
        <begin position="14"/>
        <end position="309"/>
    </location>
</feature>
<sequence length="332" mass="39022">MTNQYYEYNFHLLVLGPVHIGNGSTYSAKEYIYENNGYYFPDLGKMYLQLSPAKRAAFESFLQIKDRKKLIDFIHHQNITARDFGGYTIKASNFETDKKGRLNEIRAFVKDPYGNPYIPGSSLKGALRTILINEKFTQGDKNIPWGHEDDIFNEIRVSDSKPIEKDRLIIVQKWDLNRRNLDPKSLPLYREALKPMTKIDFTITTTSLRATELIDQLPQLAERMYEHYRQYFLADYPDRFVQDNRHAPLYLGAGSGLWTKVDRHHVNLEKIIKDTPSKMKMKGKGVMKLTRYQRKNRIQINRQTGERKRFPLINNDQSFYEMGKCGFTLKRK</sequence>
<dbReference type="AlphaFoldDB" id="M5J7A5"/>
<dbReference type="STRING" id="1227363.D271_06130"/>
<evidence type="ECO:0000256" key="6">
    <source>
        <dbReference type="ARBA" id="ARBA00031720"/>
    </source>
</evidence>
<evidence type="ECO:0000256" key="2">
    <source>
        <dbReference type="ARBA" id="ARBA00006680"/>
    </source>
</evidence>
<dbReference type="EMBL" id="ANAG01000017">
    <property type="protein sequence ID" value="EKW98564.1"/>
    <property type="molecule type" value="Genomic_DNA"/>
</dbReference>
<gene>
    <name evidence="8" type="ORF">D271_06130</name>
</gene>
<keyword evidence="4" id="KW-0694">RNA-binding</keyword>
<comment type="similarity">
    <text evidence="2">Belongs to the CRISPR-associated Csm5 family.</text>
</comment>
<comment type="caution">
    <text evidence="8">The sequence shown here is derived from an EMBL/GenBank/DDBJ whole genome shotgun (WGS) entry which is preliminary data.</text>
</comment>
<dbReference type="PANTHER" id="PTHR38007:SF1">
    <property type="entry name" value="CRISPR SYSTEM CMS PROTEIN CSM5"/>
    <property type="match status" value="1"/>
</dbReference>
<evidence type="ECO:0000313" key="9">
    <source>
        <dbReference type="Proteomes" id="UP000011912"/>
    </source>
</evidence>
<dbReference type="InterPro" id="IPR010173">
    <property type="entry name" value="CRISPR-assoc_Csm5"/>
</dbReference>
<evidence type="ECO:0000256" key="3">
    <source>
        <dbReference type="ARBA" id="ARBA00016113"/>
    </source>
</evidence>
<evidence type="ECO:0000256" key="4">
    <source>
        <dbReference type="ARBA" id="ARBA00022884"/>
    </source>
</evidence>